<dbReference type="AlphaFoldDB" id="A0A251RCB4"/>
<dbReference type="Gene3D" id="1.10.238.10">
    <property type="entry name" value="EF-hand"/>
    <property type="match status" value="1"/>
</dbReference>
<reference evidence="2 3" key="1">
    <citation type="journal article" date="2013" name="Nat. Genet.">
        <title>The high-quality draft genome of peach (Prunus persica) identifies unique patterns of genetic diversity, domestication and genome evolution.</title>
        <authorList>
            <consortium name="International Peach Genome Initiative"/>
            <person name="Verde I."/>
            <person name="Abbott A.G."/>
            <person name="Scalabrin S."/>
            <person name="Jung S."/>
            <person name="Shu S."/>
            <person name="Marroni F."/>
            <person name="Zhebentyayeva T."/>
            <person name="Dettori M.T."/>
            <person name="Grimwood J."/>
            <person name="Cattonaro F."/>
            <person name="Zuccolo A."/>
            <person name="Rossini L."/>
            <person name="Jenkins J."/>
            <person name="Vendramin E."/>
            <person name="Meisel L.A."/>
            <person name="Decroocq V."/>
            <person name="Sosinski B."/>
            <person name="Prochnik S."/>
            <person name="Mitros T."/>
            <person name="Policriti A."/>
            <person name="Cipriani G."/>
            <person name="Dondini L."/>
            <person name="Ficklin S."/>
            <person name="Goodstein D.M."/>
            <person name="Xuan P."/>
            <person name="Del Fabbro C."/>
            <person name="Aramini V."/>
            <person name="Copetti D."/>
            <person name="Gonzalez S."/>
            <person name="Horner D.S."/>
            <person name="Falchi R."/>
            <person name="Lucas S."/>
            <person name="Mica E."/>
            <person name="Maldonado J."/>
            <person name="Lazzari B."/>
            <person name="Bielenberg D."/>
            <person name="Pirona R."/>
            <person name="Miculan M."/>
            <person name="Barakat A."/>
            <person name="Testolin R."/>
            <person name="Stella A."/>
            <person name="Tartarini S."/>
            <person name="Tonutti P."/>
            <person name="Arus P."/>
            <person name="Orellana A."/>
            <person name="Wells C."/>
            <person name="Main D."/>
            <person name="Vizzotto G."/>
            <person name="Silva H."/>
            <person name="Salamini F."/>
            <person name="Schmutz J."/>
            <person name="Morgante M."/>
            <person name="Rokhsar D.S."/>
        </authorList>
    </citation>
    <scope>NUCLEOTIDE SEQUENCE [LARGE SCALE GENOMIC DNA]</scope>
    <source>
        <strain evidence="3">cv. Nemared</strain>
    </source>
</reference>
<evidence type="ECO:0000313" key="3">
    <source>
        <dbReference type="Proteomes" id="UP000006882"/>
    </source>
</evidence>
<dbReference type="GO" id="GO:0005509">
    <property type="term" value="F:calcium ion binding"/>
    <property type="evidence" value="ECO:0007669"/>
    <property type="project" value="InterPro"/>
</dbReference>
<dbReference type="EMBL" id="CM007651">
    <property type="protein sequence ID" value="ONI33627.1"/>
    <property type="molecule type" value="Genomic_DNA"/>
</dbReference>
<name>A0A251RCB4_PRUPE</name>
<keyword evidence="3" id="KW-1185">Reference proteome</keyword>
<dbReference type="Gramene" id="ONI33627">
    <property type="protein sequence ID" value="ONI33627"/>
    <property type="gene ID" value="PRUPE_1G436600"/>
</dbReference>
<accession>A0A251RCB4</accession>
<dbReference type="InterPro" id="IPR002048">
    <property type="entry name" value="EF_hand_dom"/>
</dbReference>
<dbReference type="PROSITE" id="PS50222">
    <property type="entry name" value="EF_HAND_2"/>
    <property type="match status" value="1"/>
</dbReference>
<dbReference type="InterPro" id="IPR011992">
    <property type="entry name" value="EF-hand-dom_pair"/>
</dbReference>
<evidence type="ECO:0000313" key="2">
    <source>
        <dbReference type="EMBL" id="ONI33627.1"/>
    </source>
</evidence>
<dbReference type="Pfam" id="PF13405">
    <property type="entry name" value="EF-hand_6"/>
    <property type="match status" value="1"/>
</dbReference>
<dbReference type="STRING" id="3760.A0A251RCB4"/>
<protein>
    <recommendedName>
        <fullName evidence="1">EF-hand domain-containing protein</fullName>
    </recommendedName>
</protein>
<dbReference type="SUPFAM" id="SSF47473">
    <property type="entry name" value="EF-hand"/>
    <property type="match status" value="1"/>
</dbReference>
<evidence type="ECO:0000259" key="1">
    <source>
        <dbReference type="PROSITE" id="PS50222"/>
    </source>
</evidence>
<proteinExistence type="predicted"/>
<organism evidence="2 3">
    <name type="scientific">Prunus persica</name>
    <name type="common">Peach</name>
    <name type="synonym">Amygdalus persica</name>
    <dbReference type="NCBI Taxonomy" id="3760"/>
    <lineage>
        <taxon>Eukaryota</taxon>
        <taxon>Viridiplantae</taxon>
        <taxon>Streptophyta</taxon>
        <taxon>Embryophyta</taxon>
        <taxon>Tracheophyta</taxon>
        <taxon>Spermatophyta</taxon>
        <taxon>Magnoliopsida</taxon>
        <taxon>eudicotyledons</taxon>
        <taxon>Gunneridae</taxon>
        <taxon>Pentapetalae</taxon>
        <taxon>rosids</taxon>
        <taxon>fabids</taxon>
        <taxon>Rosales</taxon>
        <taxon>Rosaceae</taxon>
        <taxon>Amygdaloideae</taxon>
        <taxon>Amygdaleae</taxon>
        <taxon>Prunus</taxon>
    </lineage>
</organism>
<feature type="domain" description="EF-hand" evidence="1">
    <location>
        <begin position="24"/>
        <end position="59"/>
    </location>
</feature>
<sequence>MVRDLLVPGFINITEQKGRVQIFWSEEQLLVFFKGYDKDGDGRLTKDEAKAAFDKLGSRFSTFRTWRARCHADTNSKDRSILNVNDLVKYALKRGYKL</sequence>
<gene>
    <name evidence="2" type="ORF">PRUPE_1G436600</name>
</gene>
<dbReference type="Proteomes" id="UP000006882">
    <property type="component" value="Chromosome G1"/>
</dbReference>